<feature type="signal peptide" evidence="5">
    <location>
        <begin position="1"/>
        <end position="18"/>
    </location>
</feature>
<dbReference type="EMBL" id="JACBAE010001308">
    <property type="protein sequence ID" value="KAF7166151.1"/>
    <property type="molecule type" value="Genomic_DNA"/>
</dbReference>
<name>A0A8H6Q449_9EURO</name>
<evidence type="ECO:0000256" key="2">
    <source>
        <dbReference type="ARBA" id="ARBA00022729"/>
    </source>
</evidence>
<organism evidence="7 8">
    <name type="scientific">Aspergillus felis</name>
    <dbReference type="NCBI Taxonomy" id="1287682"/>
    <lineage>
        <taxon>Eukaryota</taxon>
        <taxon>Fungi</taxon>
        <taxon>Dikarya</taxon>
        <taxon>Ascomycota</taxon>
        <taxon>Pezizomycotina</taxon>
        <taxon>Eurotiomycetes</taxon>
        <taxon>Eurotiomycetidae</taxon>
        <taxon>Eurotiales</taxon>
        <taxon>Aspergillaceae</taxon>
        <taxon>Aspergillus</taxon>
        <taxon>Aspergillus subgen. Fumigati</taxon>
    </lineage>
</organism>
<keyword evidence="3" id="KW-0843">Virulence</keyword>
<dbReference type="SUPFAM" id="SSF54106">
    <property type="entry name" value="LysM domain"/>
    <property type="match status" value="1"/>
</dbReference>
<sequence length="495" mass="52231">MVLQAFLPYSLLLGTALAGSHLSRRQDGPVDPGTAADCTWYDTARDKSYTCQWFEVNWGLSHQDFVSYNPSVKDDCSGIKVGNSYCVEVNHGTPRPTSTPTSTATPKPSPTQAGLIDTCTTFYMAVAGDTCDKIIAKYGTFTSAEFLTWNPAIGADCSGLQAKTYYCVGIPGTPTTKPSTTAPPTGVPSPTQSGLISTCNNFYMAVAGDTCDKIVAKYGTFTSAEFLTWNPAIGADCSGLQAKTYYCVGVPGTPTAKPTTPPTATPTGPSPTQTGIISTCTQYHKAVDGDDCAGLVKQYGTFTLDQFLSWNHAVAADCSGFWLGYYYCVGVPGTPTPTAKPTTTPTATPTGPSPTQTGIISTCTQYHKAVDGDDCAGLVKQYGTFTLDQFLSWNHAVAADCSGFWLGYYYCVGVPGTPTKPPTTTTPAGCAGAPTPTQPGAICACRTWHKVANGDDCVTMEKQYGISAANFNKWNPQVGTTCSTLWLGYYVCVGA</sequence>
<feature type="domain" description="LysM" evidence="6">
    <location>
        <begin position="282"/>
        <end position="329"/>
    </location>
</feature>
<dbReference type="InterPro" id="IPR052210">
    <property type="entry name" value="LysM1-like"/>
</dbReference>
<evidence type="ECO:0000256" key="4">
    <source>
        <dbReference type="SAM" id="MobiDB-lite"/>
    </source>
</evidence>
<feature type="chain" id="PRO_5034705232" description="LysM domain-containing protein" evidence="5">
    <location>
        <begin position="19"/>
        <end position="495"/>
    </location>
</feature>
<dbReference type="PANTHER" id="PTHR34997">
    <property type="entry name" value="AM15"/>
    <property type="match status" value="1"/>
</dbReference>
<dbReference type="Gene3D" id="3.10.350.10">
    <property type="entry name" value="LysM domain"/>
    <property type="match status" value="6"/>
</dbReference>
<dbReference type="PROSITE" id="PS51782">
    <property type="entry name" value="LYSM"/>
    <property type="match status" value="5"/>
</dbReference>
<evidence type="ECO:0000313" key="8">
    <source>
        <dbReference type="Proteomes" id="UP000654922"/>
    </source>
</evidence>
<dbReference type="AlphaFoldDB" id="A0A8H6Q449"/>
<comment type="caution">
    <text evidence="7">The sequence shown here is derived from an EMBL/GenBank/DDBJ whole genome shotgun (WGS) entry which is preliminary data.</text>
</comment>
<dbReference type="CDD" id="cd00118">
    <property type="entry name" value="LysM"/>
    <property type="match status" value="3"/>
</dbReference>
<feature type="compositionally biased region" description="Low complexity" evidence="4">
    <location>
        <begin position="93"/>
        <end position="106"/>
    </location>
</feature>
<feature type="domain" description="LysM" evidence="6">
    <location>
        <begin position="201"/>
        <end position="248"/>
    </location>
</feature>
<dbReference type="PANTHER" id="PTHR34997:SF2">
    <property type="entry name" value="LYSM DOMAIN-CONTAINING PROTEIN-RELATED"/>
    <property type="match status" value="1"/>
</dbReference>
<accession>A0A8H6Q449</accession>
<evidence type="ECO:0000256" key="1">
    <source>
        <dbReference type="ARBA" id="ARBA00022669"/>
    </source>
</evidence>
<feature type="domain" description="LysM" evidence="6">
    <location>
        <begin position="447"/>
        <end position="493"/>
    </location>
</feature>
<feature type="region of interest" description="Disordered" evidence="4">
    <location>
        <begin position="91"/>
        <end position="110"/>
    </location>
</feature>
<proteinExistence type="predicted"/>
<evidence type="ECO:0000259" key="6">
    <source>
        <dbReference type="PROSITE" id="PS51782"/>
    </source>
</evidence>
<feature type="domain" description="LysM" evidence="6">
    <location>
        <begin position="121"/>
        <end position="168"/>
    </location>
</feature>
<evidence type="ECO:0000256" key="3">
    <source>
        <dbReference type="ARBA" id="ARBA00023026"/>
    </source>
</evidence>
<evidence type="ECO:0000256" key="5">
    <source>
        <dbReference type="SAM" id="SignalP"/>
    </source>
</evidence>
<keyword evidence="2 5" id="KW-0732">Signal</keyword>
<keyword evidence="1" id="KW-0147">Chitin-binding</keyword>
<dbReference type="InterPro" id="IPR018392">
    <property type="entry name" value="LysM"/>
</dbReference>
<dbReference type="OrthoDB" id="2281372at2759"/>
<evidence type="ECO:0000313" key="7">
    <source>
        <dbReference type="EMBL" id="KAF7166151.1"/>
    </source>
</evidence>
<dbReference type="Proteomes" id="UP000654922">
    <property type="component" value="Unassembled WGS sequence"/>
</dbReference>
<feature type="domain" description="LysM" evidence="6">
    <location>
        <begin position="365"/>
        <end position="412"/>
    </location>
</feature>
<dbReference type="GO" id="GO:0008061">
    <property type="term" value="F:chitin binding"/>
    <property type="evidence" value="ECO:0007669"/>
    <property type="project" value="UniProtKB-KW"/>
</dbReference>
<dbReference type="SMART" id="SM00257">
    <property type="entry name" value="LysM"/>
    <property type="match status" value="3"/>
</dbReference>
<protein>
    <recommendedName>
        <fullName evidence="6">LysM domain-containing protein</fullName>
    </recommendedName>
</protein>
<reference evidence="7" key="1">
    <citation type="submission" date="2020-06" db="EMBL/GenBank/DDBJ databases">
        <title>Draft genome sequences of strains closely related to Aspergillus parafelis and Aspergillus hiratsukae.</title>
        <authorList>
            <person name="Dos Santos R.A.C."/>
            <person name="Rivero-Menendez O."/>
            <person name="Steenwyk J.L."/>
            <person name="Mead M.E."/>
            <person name="Goldman G.H."/>
            <person name="Alastruey-Izquierdo A."/>
            <person name="Rokas A."/>
        </authorList>
    </citation>
    <scope>NUCLEOTIDE SEQUENCE</scope>
    <source>
        <strain evidence="7">CNM-CM5623</strain>
    </source>
</reference>
<dbReference type="InterPro" id="IPR036779">
    <property type="entry name" value="LysM_dom_sf"/>
</dbReference>
<gene>
    <name evidence="7" type="ORF">CNMCM5623_010028</name>
</gene>